<name>A0A2G6E2H2_9BACT</name>
<feature type="coiled-coil region" evidence="1">
    <location>
        <begin position="740"/>
        <end position="812"/>
    </location>
</feature>
<dbReference type="EMBL" id="PDPS01000038">
    <property type="protein sequence ID" value="PID56102.1"/>
    <property type="molecule type" value="Genomic_DNA"/>
</dbReference>
<accession>A0A2G6E2H2</accession>
<dbReference type="Pfam" id="PF13476">
    <property type="entry name" value="AAA_23"/>
    <property type="match status" value="1"/>
</dbReference>
<reference evidence="3 4" key="1">
    <citation type="submission" date="2017-10" db="EMBL/GenBank/DDBJ databases">
        <title>Novel microbial diversity and functional potential in the marine mammal oral microbiome.</title>
        <authorList>
            <person name="Dudek N.K."/>
            <person name="Sun C.L."/>
            <person name="Burstein D."/>
            <person name="Kantor R.S."/>
            <person name="Aliaga Goltsman D.S."/>
            <person name="Bik E.M."/>
            <person name="Thomas B.C."/>
            <person name="Banfield J.F."/>
            <person name="Relman D.A."/>
        </authorList>
    </citation>
    <scope>NUCLEOTIDE SEQUENCE [LARGE SCALE GENOMIC DNA]</scope>
    <source>
        <strain evidence="3">DOLZORAL124_49_17</strain>
    </source>
</reference>
<feature type="domain" description="Rad50/SbcC-type AAA" evidence="2">
    <location>
        <begin position="5"/>
        <end position="251"/>
    </location>
</feature>
<evidence type="ECO:0000256" key="1">
    <source>
        <dbReference type="SAM" id="Coils"/>
    </source>
</evidence>
<dbReference type="Proteomes" id="UP000229740">
    <property type="component" value="Unassembled WGS sequence"/>
</dbReference>
<keyword evidence="1" id="KW-0175">Coiled coil</keyword>
<gene>
    <name evidence="3" type="ORF">CSB45_12760</name>
</gene>
<protein>
    <recommendedName>
        <fullName evidence="2">Rad50/SbcC-type AAA domain-containing protein</fullName>
    </recommendedName>
</protein>
<sequence>MIPVSLSLKNFLSYGENVPALDFTEFDVACLSGNNGHGKSAILDAITWALWGEARKAAGERSSSDGLLRLGTNNMQVEFEFDLGGDRFRILRKFQRNRQRSKLSTLDFQVLDESNHAYRSLTEKTARSTQEKINAILRMNYDTFINSAFILQGRADEFTKKTPHKRKEILAEILDLRRYDRLVELAKKRLSHAEKVQAALEGQLENIAGELAHKEEYAQALSRLESSLKDLEHSQTQETKILQSLEKQINELRARHERLRECNAQQQRIAHDIESLDTKISRQQEQVDACQTILGEQKHILECYAKFLALQNDMRIYKEKSHQQRTLENQQAHLEKAILHKHAEIEKSLGTSQGEYAQIRKELDEMQQLLDKGQYIETGFQELRTARKQDEQWEVARQRAGNLTVSLKALEKTIELRKKELSFRLKILDQTIETTQKLAAAQVPRAQELKRCQQEASRLEDLEKAWTRNQEAGAECRALVDQLKLRCKELQGKTQEAEEKLDLIRRSERPECPLCLSRLETSQKNDIERHFARDIQDFYHEHEQLKKALQQKEQKLDALRTQYKELETGIAALKSVRERELPDAERALDESRRAVKTLAELQQEKQALQRQIEEKEYALNERAQRQTLEEALHALAYDQEEHEALKRRITRLENFAIDFSKLEDARSKQQKLKSRISEIDEKIAGFRKCLETREYAREEEEQLQKIAAQIADIAYDKQAHDMIEEELHGLQNAPEQKARIEQAQKQLPDLTRSLDELLDEKRSQEEMLTHVEEHIQSLSQSIATLPAVESDLEASRRALQETGKKRDRLLEEKGTYTTKYEHCLDLEAHSEQKMCEKRQADKEYTLYKHLIKIFGKDGIQAHLIESAFPEIEDNANTILAKLTDNRTHIAIEPVRELQSGRAKESLDIKISDELGTRSYEMYSGGESFRVDFAIRLALSKLLARRAGTRLKTLVIDEGFGTQDEQGLDQLVEAINTISADFEKILVITHLESLKNAFPVRIEVVKHPESGSTFQIIH</sequence>
<evidence type="ECO:0000259" key="2">
    <source>
        <dbReference type="Pfam" id="PF13476"/>
    </source>
</evidence>
<dbReference type="SUPFAM" id="SSF75712">
    <property type="entry name" value="Rad50 coiled-coil Zn hook"/>
    <property type="match status" value="1"/>
</dbReference>
<comment type="caution">
    <text evidence="3">The sequence shown here is derived from an EMBL/GenBank/DDBJ whole genome shotgun (WGS) entry which is preliminary data.</text>
</comment>
<dbReference type="Gene3D" id="1.10.287.510">
    <property type="entry name" value="Helix hairpin bin"/>
    <property type="match status" value="1"/>
</dbReference>
<dbReference type="GO" id="GO:0016887">
    <property type="term" value="F:ATP hydrolysis activity"/>
    <property type="evidence" value="ECO:0007669"/>
    <property type="project" value="InterPro"/>
</dbReference>
<dbReference type="Pfam" id="PF13558">
    <property type="entry name" value="SbcC_Walker_B"/>
    <property type="match status" value="1"/>
</dbReference>
<dbReference type="PANTHER" id="PTHR32114:SF2">
    <property type="entry name" value="ABC TRANSPORTER ABCH.3"/>
    <property type="match status" value="1"/>
</dbReference>
<evidence type="ECO:0000313" key="3">
    <source>
        <dbReference type="EMBL" id="PID56102.1"/>
    </source>
</evidence>
<dbReference type="GO" id="GO:0006302">
    <property type="term" value="P:double-strand break repair"/>
    <property type="evidence" value="ECO:0007669"/>
    <property type="project" value="InterPro"/>
</dbReference>
<dbReference type="InterPro" id="IPR038729">
    <property type="entry name" value="Rad50/SbcC_AAA"/>
</dbReference>
<dbReference type="PANTHER" id="PTHR32114">
    <property type="entry name" value="ABC TRANSPORTER ABCH.3"/>
    <property type="match status" value="1"/>
</dbReference>
<evidence type="ECO:0000313" key="4">
    <source>
        <dbReference type="Proteomes" id="UP000229740"/>
    </source>
</evidence>
<dbReference type="InterPro" id="IPR027417">
    <property type="entry name" value="P-loop_NTPase"/>
</dbReference>
<proteinExistence type="predicted"/>
<organism evidence="3 4">
    <name type="scientific">candidate division KSB3 bacterium</name>
    <dbReference type="NCBI Taxonomy" id="2044937"/>
    <lineage>
        <taxon>Bacteria</taxon>
        <taxon>candidate division KSB3</taxon>
    </lineage>
</organism>
<feature type="coiled-coil region" evidence="1">
    <location>
        <begin position="445"/>
        <end position="507"/>
    </location>
</feature>
<feature type="coiled-coil region" evidence="1">
    <location>
        <begin position="535"/>
        <end position="625"/>
    </location>
</feature>
<dbReference type="SUPFAM" id="SSF52540">
    <property type="entry name" value="P-loop containing nucleoside triphosphate hydrolases"/>
    <property type="match status" value="1"/>
</dbReference>
<feature type="coiled-coil region" evidence="1">
    <location>
        <begin position="214"/>
        <end position="269"/>
    </location>
</feature>
<dbReference type="Gene3D" id="3.40.50.300">
    <property type="entry name" value="P-loop containing nucleotide triphosphate hydrolases"/>
    <property type="match status" value="2"/>
</dbReference>
<dbReference type="AlphaFoldDB" id="A0A2G6E2H2"/>